<proteinExistence type="predicted"/>
<keyword evidence="2" id="KW-1185">Reference proteome</keyword>
<gene>
    <name evidence="1" type="ORF">BSPP4475_01840</name>
</gene>
<organism evidence="1 2">
    <name type="scientific">Brevibacillus aydinogluensis</name>
    <dbReference type="NCBI Taxonomy" id="927786"/>
    <lineage>
        <taxon>Bacteria</taxon>
        <taxon>Bacillati</taxon>
        <taxon>Bacillota</taxon>
        <taxon>Bacilli</taxon>
        <taxon>Bacillales</taxon>
        <taxon>Paenibacillaceae</taxon>
        <taxon>Brevibacillus</taxon>
    </lineage>
</organism>
<dbReference type="AlphaFoldDB" id="A0AA48RFX6"/>
<dbReference type="KEGG" id="bayd:BSPP4475_01840"/>
<reference evidence="1" key="1">
    <citation type="submission" date="2023-07" db="EMBL/GenBank/DDBJ databases">
        <authorList>
            <person name="Ivanov I."/>
            <person name="Teneva D."/>
            <person name="Stoikov I."/>
        </authorList>
    </citation>
    <scope>NUCLEOTIDE SEQUENCE</scope>
    <source>
        <strain evidence="1">4475</strain>
    </source>
</reference>
<sequence length="138" mass="15786">MTFFRYQQQNRPEEGYYFAKVVGCKEGKPRNTIMGLTPTVNVIFKLDNGMIVCQSILVYWGPTSLFEELVNLTLGEDINKVEPEDLIGKTCAVEIRHNHVDDKTYANVVDVFPESELETGDEVVDEDEGNWQNDMDDM</sequence>
<evidence type="ECO:0000313" key="2">
    <source>
        <dbReference type="Proteomes" id="UP001189619"/>
    </source>
</evidence>
<dbReference type="EMBL" id="OY569118">
    <property type="protein sequence ID" value="CAJ1001066.1"/>
    <property type="molecule type" value="Genomic_DNA"/>
</dbReference>
<protein>
    <submittedName>
        <fullName evidence="1">Uncharacterized protein</fullName>
    </submittedName>
</protein>
<evidence type="ECO:0000313" key="1">
    <source>
        <dbReference type="EMBL" id="CAJ1001066.1"/>
    </source>
</evidence>
<dbReference type="Proteomes" id="UP001189619">
    <property type="component" value="Chromosome"/>
</dbReference>
<dbReference type="RefSeq" id="WP_304415009.1">
    <property type="nucleotide sequence ID" value="NZ_OY569118.1"/>
</dbReference>
<accession>A0AA48RFX6</accession>
<name>A0AA48RFX6_9BACL</name>